<gene>
    <name evidence="2" type="ORF">HDF17_001508</name>
</gene>
<keyword evidence="3" id="KW-1185">Reference proteome</keyword>
<comment type="caution">
    <text evidence="2">The sequence shown here is derived from an EMBL/GenBank/DDBJ whole genome shotgun (WGS) entry which is preliminary data.</text>
</comment>
<dbReference type="Proteomes" id="UP000589520">
    <property type="component" value="Unassembled WGS sequence"/>
</dbReference>
<organism evidence="2 3">
    <name type="scientific">Granulicella arctica</name>
    <dbReference type="NCBI Taxonomy" id="940613"/>
    <lineage>
        <taxon>Bacteria</taxon>
        <taxon>Pseudomonadati</taxon>
        <taxon>Acidobacteriota</taxon>
        <taxon>Terriglobia</taxon>
        <taxon>Terriglobales</taxon>
        <taxon>Acidobacteriaceae</taxon>
        <taxon>Granulicella</taxon>
    </lineage>
</organism>
<name>A0A7Y9PHD9_9BACT</name>
<evidence type="ECO:0000256" key="1">
    <source>
        <dbReference type="SAM" id="MobiDB-lite"/>
    </source>
</evidence>
<feature type="region of interest" description="Disordered" evidence="1">
    <location>
        <begin position="95"/>
        <end position="115"/>
    </location>
</feature>
<sequence length="115" mass="12858">MDLSSIIGQELTAIEFVQDYLQLRFDGPLLTLFVWPDVFREEGSYAYGEPEFRNVLCAQLTGSVTAATLEENEAIEVEFENGVILRASLREEDLDSPQAGQFSESGHSGDITFEF</sequence>
<accession>A0A7Y9PHD9</accession>
<protein>
    <submittedName>
        <fullName evidence="2">Uncharacterized protein</fullName>
    </submittedName>
</protein>
<reference evidence="2 3" key="1">
    <citation type="submission" date="2020-07" db="EMBL/GenBank/DDBJ databases">
        <title>Genomic Encyclopedia of Type Strains, Phase IV (KMG-V): Genome sequencing to study the core and pangenomes of soil and plant-associated prokaryotes.</title>
        <authorList>
            <person name="Whitman W."/>
        </authorList>
    </citation>
    <scope>NUCLEOTIDE SEQUENCE [LARGE SCALE GENOMIC DNA]</scope>
    <source>
        <strain evidence="2 3">X4EP2</strain>
    </source>
</reference>
<evidence type="ECO:0000313" key="2">
    <source>
        <dbReference type="EMBL" id="NYF79221.1"/>
    </source>
</evidence>
<evidence type="ECO:0000313" key="3">
    <source>
        <dbReference type="Proteomes" id="UP000589520"/>
    </source>
</evidence>
<proteinExistence type="predicted"/>
<dbReference type="EMBL" id="JACCCW010000001">
    <property type="protein sequence ID" value="NYF79221.1"/>
    <property type="molecule type" value="Genomic_DNA"/>
</dbReference>
<dbReference type="AlphaFoldDB" id="A0A7Y9PHD9"/>
<dbReference type="RefSeq" id="WP_179489298.1">
    <property type="nucleotide sequence ID" value="NZ_JACCCW010000001.1"/>
</dbReference>